<keyword evidence="1 2" id="KW-0694">RNA-binding</keyword>
<sequence>MAYRYDPYASSPGSGAGGPSSYPHQGNAPPQHDPYHSSNNGGNYGYGGYTTHAAPGGVYAQPDPSGPASMTAHTGPIRTQYHTYRHQHQPHPATMAYSSPTSPRAATAGGPSSIDSTDRGWGGATTRALSNSVSGTGAGAGGSVGYEEEGGYYEESASASWGGGSYRGDRGRGGAMGRGGRGRGTGGSMSGGYGGGAPPSRREYEDPSRLVRRTDFDSVIDERVSRERPCRTLFIRNVKFGTDVQEIRELFEPIGHIKTLFDMLDKKGMVFLTYYDLRAAMMAKDKLHETRLSGRPIDVHYGLLKDSDLNKPCDLEKNQGSLSLYVVGARGPLDDREIHARFGVFGEVKHVVSSAVGGGTRHGSSLIEFFDSRAMDRAFHEMNGQPMAGGTIELHYEWDLTTVSVPPPHIPFLKKRNTDPLSLPSITGIPVPQPKPSHLDPIHPPLVLDPIDPIEIHTHVTVDPQGIIEEVQGNSHHLQEGIQGRKGNTQREPRIRINLMVLALVVVVVLQLVRRRRLRISWKKRGRCKPCWRR</sequence>
<feature type="domain" description="RRM" evidence="5">
    <location>
        <begin position="322"/>
        <end position="399"/>
    </location>
</feature>
<evidence type="ECO:0000313" key="7">
    <source>
        <dbReference type="Proteomes" id="UP000198372"/>
    </source>
</evidence>
<keyword evidence="4" id="KW-0812">Transmembrane</keyword>
<dbReference type="SUPFAM" id="SSF54928">
    <property type="entry name" value="RNA-binding domain, RBD"/>
    <property type="match status" value="1"/>
</dbReference>
<dbReference type="Pfam" id="PF00076">
    <property type="entry name" value="RRM_1"/>
    <property type="match status" value="2"/>
</dbReference>
<feature type="compositionally biased region" description="Low complexity" evidence="3">
    <location>
        <begin position="7"/>
        <end position="23"/>
    </location>
</feature>
<dbReference type="InterPro" id="IPR000504">
    <property type="entry name" value="RRM_dom"/>
</dbReference>
<evidence type="ECO:0000256" key="1">
    <source>
        <dbReference type="ARBA" id="ARBA00022884"/>
    </source>
</evidence>
<dbReference type="AlphaFoldDB" id="A0A238FPD2"/>
<dbReference type="EMBL" id="FMSP01000017">
    <property type="protein sequence ID" value="SCV72956.1"/>
    <property type="molecule type" value="Genomic_DNA"/>
</dbReference>
<name>A0A238FPD2_9BASI</name>
<evidence type="ECO:0000259" key="5">
    <source>
        <dbReference type="PROSITE" id="PS50102"/>
    </source>
</evidence>
<feature type="compositionally biased region" description="Gly residues" evidence="3">
    <location>
        <begin position="173"/>
        <end position="197"/>
    </location>
</feature>
<feature type="region of interest" description="Disordered" evidence="3">
    <location>
        <begin position="1"/>
        <end position="48"/>
    </location>
</feature>
<accession>A0A238FPD2</accession>
<keyword evidence="4" id="KW-1133">Transmembrane helix</keyword>
<dbReference type="Proteomes" id="UP000198372">
    <property type="component" value="Unassembled WGS sequence"/>
</dbReference>
<feature type="compositionally biased region" description="Basic and acidic residues" evidence="3">
    <location>
        <begin position="200"/>
        <end position="209"/>
    </location>
</feature>
<feature type="domain" description="RRM" evidence="5">
    <location>
        <begin position="231"/>
        <end position="304"/>
    </location>
</feature>
<dbReference type="InterPro" id="IPR012677">
    <property type="entry name" value="Nucleotide-bd_a/b_plait_sf"/>
</dbReference>
<keyword evidence="4" id="KW-0472">Membrane</keyword>
<dbReference type="OrthoDB" id="439808at2759"/>
<dbReference type="STRING" id="269621.A0A238FPD2"/>
<dbReference type="Gene3D" id="3.30.70.330">
    <property type="match status" value="2"/>
</dbReference>
<evidence type="ECO:0000313" key="6">
    <source>
        <dbReference type="EMBL" id="SCV72956.1"/>
    </source>
</evidence>
<feature type="transmembrane region" description="Helical" evidence="4">
    <location>
        <begin position="495"/>
        <end position="513"/>
    </location>
</feature>
<evidence type="ECO:0000256" key="4">
    <source>
        <dbReference type="SAM" id="Phobius"/>
    </source>
</evidence>
<dbReference type="GO" id="GO:0003723">
    <property type="term" value="F:RNA binding"/>
    <property type="evidence" value="ECO:0007669"/>
    <property type="project" value="UniProtKB-UniRule"/>
</dbReference>
<proteinExistence type="predicted"/>
<dbReference type="PANTHER" id="PTHR23189">
    <property type="entry name" value="RNA RECOGNITION MOTIF-CONTAINING"/>
    <property type="match status" value="1"/>
</dbReference>
<dbReference type="SMART" id="SM00360">
    <property type="entry name" value="RRM"/>
    <property type="match status" value="2"/>
</dbReference>
<protein>
    <submittedName>
        <fullName evidence="6">BQ2448_6881 protein</fullName>
    </submittedName>
</protein>
<dbReference type="PROSITE" id="PS50102">
    <property type="entry name" value="RRM"/>
    <property type="match status" value="2"/>
</dbReference>
<dbReference type="InterPro" id="IPR035979">
    <property type="entry name" value="RBD_domain_sf"/>
</dbReference>
<evidence type="ECO:0000256" key="2">
    <source>
        <dbReference type="PROSITE-ProRule" id="PRU00176"/>
    </source>
</evidence>
<organism evidence="6 7">
    <name type="scientific">Microbotryum intermedium</name>
    <dbReference type="NCBI Taxonomy" id="269621"/>
    <lineage>
        <taxon>Eukaryota</taxon>
        <taxon>Fungi</taxon>
        <taxon>Dikarya</taxon>
        <taxon>Basidiomycota</taxon>
        <taxon>Pucciniomycotina</taxon>
        <taxon>Microbotryomycetes</taxon>
        <taxon>Microbotryales</taxon>
        <taxon>Microbotryaceae</taxon>
        <taxon>Microbotryum</taxon>
    </lineage>
</organism>
<reference evidence="7" key="1">
    <citation type="submission" date="2016-09" db="EMBL/GenBank/DDBJ databases">
        <authorList>
            <person name="Jeantristanb JTB J.-T."/>
            <person name="Ricardo R."/>
        </authorList>
    </citation>
    <scope>NUCLEOTIDE SEQUENCE [LARGE SCALE GENOMIC DNA]</scope>
</reference>
<gene>
    <name evidence="6" type="ORF">BQ2448_6881</name>
</gene>
<keyword evidence="7" id="KW-1185">Reference proteome</keyword>
<evidence type="ECO:0000256" key="3">
    <source>
        <dbReference type="SAM" id="MobiDB-lite"/>
    </source>
</evidence>
<feature type="region of interest" description="Disordered" evidence="3">
    <location>
        <begin position="55"/>
        <end position="74"/>
    </location>
</feature>
<feature type="region of interest" description="Disordered" evidence="3">
    <location>
        <begin position="85"/>
        <end position="209"/>
    </location>
</feature>